<evidence type="ECO:0000256" key="15">
    <source>
        <dbReference type="ARBA" id="ARBA00023170"/>
    </source>
</evidence>
<name>A0AAE1MQQ2_9FABA</name>
<comment type="catalytic activity">
    <reaction evidence="16">
        <text>L-threonyl-[protein] + ATP = O-phospho-L-threonyl-[protein] + ADP + H(+)</text>
        <dbReference type="Rhea" id="RHEA:46608"/>
        <dbReference type="Rhea" id="RHEA-COMP:11060"/>
        <dbReference type="Rhea" id="RHEA-COMP:11605"/>
        <dbReference type="ChEBI" id="CHEBI:15378"/>
        <dbReference type="ChEBI" id="CHEBI:30013"/>
        <dbReference type="ChEBI" id="CHEBI:30616"/>
        <dbReference type="ChEBI" id="CHEBI:61977"/>
        <dbReference type="ChEBI" id="CHEBI:456216"/>
        <dbReference type="EC" id="2.7.11.1"/>
    </reaction>
</comment>
<sequence length="918" mass="103687">MAGEFRCNWAWLSLLWFVSVSVFAIQEADGKSIVLAREKNSTHHKQARRKLDDVGGSIDIDCGLLDVLGYTDNKTEIPYKTDSEYIDTGEDREISIEFISENLERTYRNVRSFPEGKRNCYTLRHPEGRNTVYLLRASFLYGNYDGLDQPPKFDLYIGVNKWDTITFDNASQIVIKEILHVPPMDVVHVCLLKTDKGTPFISALQMRHLHNSIYTNKSQTLALYKRLDFGSTTNEIVRFEEDAYDRIWLPYNLPHCKSLSTGLNIDSLNNAYRLPSTVMRTAVTPTNGSDPLEVQFDTGDPISKFYVYMHFAEIEELLENEQREFNITLNGKLLDGSLNYVVLRYLDLTKTIHNPQPITGPNLWFSLNKKENSTLPPILNAMEIYFEKDSYQEPTDQEDVNAIMDIKKAYTIKSWQGDPCAPMSFSWDRLDCSFNGYHAPRIIKLDLSSSNLSGTISESFSMLKSLENLDLSNNGFTGSFPDFFIHLQHLKTLNLSGNKLSGEIPLPLKERSDNGSLLLSVDGNPDLCQQAPCKEDKSTFPLHAVIAIISSLVLFIVLCILVRIIWRRKYSKKPVHLTANQPVTSHEEVVLKSSNTQFTYSQIVDITNNFEKMIGKGGSGTVYHGSLSDDTQVAVKLLSSAESCRQFQTEAELLMRVHHRNLASFLGYCNEGGHTAIIYEFMAYGNLEKCLSGSMKKLSSWKNRIQIAVDAAQGLEYLHHGCKPPIVHRDVKTSNILLNEKMQAKVADFGFSKSFSTESESHISTGVIGTFGYLDPDYYSSYRLTEKSDVYSFGIVLLELITGQRAIIKGQENTHIVNWATPFVERGDLRQIVDSRLQGDFDFGSVWKAVEAAIACVSPTSIQRPTMSYIVPELKESLEMELAREQKSRDSYGKKLKSNSSFDTHVVDLEAASGPEAR</sequence>
<evidence type="ECO:0000256" key="13">
    <source>
        <dbReference type="ARBA" id="ARBA00022989"/>
    </source>
</evidence>
<feature type="chain" id="PRO_5042155506" description="non-specific serine/threonine protein kinase" evidence="20">
    <location>
        <begin position="25"/>
        <end position="918"/>
    </location>
</feature>
<dbReference type="InterPro" id="IPR011009">
    <property type="entry name" value="Kinase-like_dom_sf"/>
</dbReference>
<dbReference type="PANTHER" id="PTHR45631:SF206">
    <property type="entry name" value="PROTEIN KINASE DOMAIN-CONTAINING PROTEIN"/>
    <property type="match status" value="1"/>
</dbReference>
<accession>A0AAE1MQQ2</accession>
<dbReference type="Proteomes" id="UP001293593">
    <property type="component" value="Unassembled WGS sequence"/>
</dbReference>
<dbReference type="FunFam" id="3.80.10.10:FF:000129">
    <property type="entry name" value="Leucine-rich repeat receptor-like kinase"/>
    <property type="match status" value="1"/>
</dbReference>
<keyword evidence="23" id="KW-1185">Reference proteome</keyword>
<dbReference type="FunFam" id="1.10.510.10:FF:000146">
    <property type="entry name" value="LRR receptor-like serine/threonine-protein kinase IOS1"/>
    <property type="match status" value="1"/>
</dbReference>
<dbReference type="Pfam" id="PF13855">
    <property type="entry name" value="LRR_8"/>
    <property type="match status" value="1"/>
</dbReference>
<evidence type="ECO:0000256" key="12">
    <source>
        <dbReference type="ARBA" id="ARBA00022840"/>
    </source>
</evidence>
<keyword evidence="10 18" id="KW-0547">Nucleotide-binding</keyword>
<dbReference type="Gene3D" id="1.10.510.10">
    <property type="entry name" value="Transferase(Phosphotransferase) domain 1"/>
    <property type="match status" value="1"/>
</dbReference>
<keyword evidence="5" id="KW-0433">Leucine-rich repeat</keyword>
<dbReference type="PROSITE" id="PS50011">
    <property type="entry name" value="PROTEIN_KINASE_DOM"/>
    <property type="match status" value="1"/>
</dbReference>
<dbReference type="AlphaFoldDB" id="A0AAE1MQQ2"/>
<dbReference type="SUPFAM" id="SSF56112">
    <property type="entry name" value="Protein kinase-like (PK-like)"/>
    <property type="match status" value="1"/>
</dbReference>
<evidence type="ECO:0000256" key="7">
    <source>
        <dbReference type="ARBA" id="ARBA00022692"/>
    </source>
</evidence>
<dbReference type="GO" id="GO:0004674">
    <property type="term" value="F:protein serine/threonine kinase activity"/>
    <property type="evidence" value="ECO:0007669"/>
    <property type="project" value="UniProtKB-KW"/>
</dbReference>
<evidence type="ECO:0000256" key="17">
    <source>
        <dbReference type="ARBA" id="ARBA00048679"/>
    </source>
</evidence>
<comment type="catalytic activity">
    <reaction evidence="17">
        <text>L-seryl-[protein] + ATP = O-phospho-L-seryl-[protein] + ADP + H(+)</text>
        <dbReference type="Rhea" id="RHEA:17989"/>
        <dbReference type="Rhea" id="RHEA-COMP:9863"/>
        <dbReference type="Rhea" id="RHEA-COMP:11604"/>
        <dbReference type="ChEBI" id="CHEBI:15378"/>
        <dbReference type="ChEBI" id="CHEBI:29999"/>
        <dbReference type="ChEBI" id="CHEBI:30616"/>
        <dbReference type="ChEBI" id="CHEBI:83421"/>
        <dbReference type="ChEBI" id="CHEBI:456216"/>
        <dbReference type="EC" id="2.7.11.1"/>
    </reaction>
</comment>
<evidence type="ECO:0000256" key="3">
    <source>
        <dbReference type="ARBA" id="ARBA00022527"/>
    </source>
</evidence>
<evidence type="ECO:0000256" key="4">
    <source>
        <dbReference type="ARBA" id="ARBA00022553"/>
    </source>
</evidence>
<dbReference type="EMBL" id="JAWXYG010000006">
    <property type="protein sequence ID" value="KAK4269291.1"/>
    <property type="molecule type" value="Genomic_DNA"/>
</dbReference>
<evidence type="ECO:0000256" key="2">
    <source>
        <dbReference type="ARBA" id="ARBA00012513"/>
    </source>
</evidence>
<keyword evidence="13 19" id="KW-1133">Transmembrane helix</keyword>
<evidence type="ECO:0000256" key="11">
    <source>
        <dbReference type="ARBA" id="ARBA00022777"/>
    </source>
</evidence>
<dbReference type="SMART" id="SM00220">
    <property type="entry name" value="S_TKc"/>
    <property type="match status" value="1"/>
</dbReference>
<reference evidence="22" key="1">
    <citation type="submission" date="2023-10" db="EMBL/GenBank/DDBJ databases">
        <title>Chromosome-level genome of the transformable northern wattle, Acacia crassicarpa.</title>
        <authorList>
            <person name="Massaro I."/>
            <person name="Sinha N.R."/>
            <person name="Poethig S."/>
            <person name="Leichty A.R."/>
        </authorList>
    </citation>
    <scope>NUCLEOTIDE SEQUENCE</scope>
    <source>
        <strain evidence="22">Acra3RX</strain>
        <tissue evidence="22">Leaf</tissue>
    </source>
</reference>
<dbReference type="EC" id="2.7.11.1" evidence="2"/>
<dbReference type="GO" id="GO:0005524">
    <property type="term" value="F:ATP binding"/>
    <property type="evidence" value="ECO:0007669"/>
    <property type="project" value="UniProtKB-UniRule"/>
</dbReference>
<gene>
    <name evidence="22" type="ORF">QN277_022471</name>
</gene>
<dbReference type="InterPro" id="IPR000719">
    <property type="entry name" value="Prot_kinase_dom"/>
</dbReference>
<evidence type="ECO:0000313" key="22">
    <source>
        <dbReference type="EMBL" id="KAK4269291.1"/>
    </source>
</evidence>
<protein>
    <recommendedName>
        <fullName evidence="2">non-specific serine/threonine protein kinase</fullName>
        <ecNumber evidence="2">2.7.11.1</ecNumber>
    </recommendedName>
</protein>
<evidence type="ECO:0000256" key="14">
    <source>
        <dbReference type="ARBA" id="ARBA00023136"/>
    </source>
</evidence>
<dbReference type="InterPro" id="IPR001611">
    <property type="entry name" value="Leu-rich_rpt"/>
</dbReference>
<dbReference type="Pfam" id="PF07714">
    <property type="entry name" value="PK_Tyr_Ser-Thr"/>
    <property type="match status" value="1"/>
</dbReference>
<dbReference type="InterPro" id="IPR017441">
    <property type="entry name" value="Protein_kinase_ATP_BS"/>
</dbReference>
<evidence type="ECO:0000256" key="18">
    <source>
        <dbReference type="PROSITE-ProRule" id="PRU10141"/>
    </source>
</evidence>
<evidence type="ECO:0000256" key="16">
    <source>
        <dbReference type="ARBA" id="ARBA00047899"/>
    </source>
</evidence>
<comment type="caution">
    <text evidence="22">The sequence shown here is derived from an EMBL/GenBank/DDBJ whole genome shotgun (WGS) entry which is preliminary data.</text>
</comment>
<dbReference type="Pfam" id="PF12819">
    <property type="entry name" value="Malectin_like"/>
    <property type="match status" value="1"/>
</dbReference>
<proteinExistence type="predicted"/>
<feature type="binding site" evidence="18">
    <location>
        <position position="636"/>
    </location>
    <ligand>
        <name>ATP</name>
        <dbReference type="ChEBI" id="CHEBI:30616"/>
    </ligand>
</feature>
<keyword evidence="14 19" id="KW-0472">Membrane</keyword>
<dbReference type="GO" id="GO:0016020">
    <property type="term" value="C:membrane"/>
    <property type="evidence" value="ECO:0007669"/>
    <property type="project" value="UniProtKB-SubCell"/>
</dbReference>
<keyword evidence="6" id="KW-0808">Transferase</keyword>
<dbReference type="InterPro" id="IPR024788">
    <property type="entry name" value="Malectin-like_Carb-bd_dom"/>
</dbReference>
<keyword evidence="15" id="KW-0675">Receptor</keyword>
<evidence type="ECO:0000256" key="5">
    <source>
        <dbReference type="ARBA" id="ARBA00022614"/>
    </source>
</evidence>
<evidence type="ECO:0000256" key="6">
    <source>
        <dbReference type="ARBA" id="ARBA00022679"/>
    </source>
</evidence>
<evidence type="ECO:0000256" key="1">
    <source>
        <dbReference type="ARBA" id="ARBA00004167"/>
    </source>
</evidence>
<dbReference type="Gene3D" id="3.30.200.20">
    <property type="entry name" value="Phosphorylase Kinase, domain 1"/>
    <property type="match status" value="1"/>
</dbReference>
<keyword evidence="8 20" id="KW-0732">Signal</keyword>
<feature type="domain" description="Protein kinase" evidence="21">
    <location>
        <begin position="608"/>
        <end position="902"/>
    </location>
</feature>
<comment type="subcellular location">
    <subcellularLocation>
        <location evidence="1">Membrane</location>
        <topology evidence="1">Single-pass membrane protein</topology>
    </subcellularLocation>
</comment>
<dbReference type="SUPFAM" id="SSF52058">
    <property type="entry name" value="L domain-like"/>
    <property type="match status" value="1"/>
</dbReference>
<keyword evidence="4" id="KW-0597">Phosphoprotein</keyword>
<feature type="signal peptide" evidence="20">
    <location>
        <begin position="1"/>
        <end position="24"/>
    </location>
</feature>
<dbReference type="PROSITE" id="PS00108">
    <property type="entry name" value="PROTEIN_KINASE_ST"/>
    <property type="match status" value="1"/>
</dbReference>
<dbReference type="PROSITE" id="PS00107">
    <property type="entry name" value="PROTEIN_KINASE_ATP"/>
    <property type="match status" value="1"/>
</dbReference>
<dbReference type="InterPro" id="IPR032675">
    <property type="entry name" value="LRR_dom_sf"/>
</dbReference>
<keyword evidence="11" id="KW-0418">Kinase</keyword>
<keyword evidence="7 19" id="KW-0812">Transmembrane</keyword>
<feature type="transmembrane region" description="Helical" evidence="19">
    <location>
        <begin position="540"/>
        <end position="566"/>
    </location>
</feature>
<keyword evidence="12 18" id="KW-0067">ATP-binding</keyword>
<evidence type="ECO:0000256" key="10">
    <source>
        <dbReference type="ARBA" id="ARBA00022741"/>
    </source>
</evidence>
<evidence type="ECO:0000256" key="9">
    <source>
        <dbReference type="ARBA" id="ARBA00022737"/>
    </source>
</evidence>
<evidence type="ECO:0000313" key="23">
    <source>
        <dbReference type="Proteomes" id="UP001293593"/>
    </source>
</evidence>
<keyword evidence="3" id="KW-0723">Serine/threonine-protein kinase</keyword>
<evidence type="ECO:0000256" key="20">
    <source>
        <dbReference type="SAM" id="SignalP"/>
    </source>
</evidence>
<dbReference type="Gene3D" id="3.80.10.10">
    <property type="entry name" value="Ribonuclease Inhibitor"/>
    <property type="match status" value="1"/>
</dbReference>
<evidence type="ECO:0000256" key="19">
    <source>
        <dbReference type="SAM" id="Phobius"/>
    </source>
</evidence>
<evidence type="ECO:0000256" key="8">
    <source>
        <dbReference type="ARBA" id="ARBA00022729"/>
    </source>
</evidence>
<evidence type="ECO:0000259" key="21">
    <source>
        <dbReference type="PROSITE" id="PS50011"/>
    </source>
</evidence>
<keyword evidence="9" id="KW-0677">Repeat</keyword>
<dbReference type="PANTHER" id="PTHR45631">
    <property type="entry name" value="OS07G0107800 PROTEIN-RELATED"/>
    <property type="match status" value="1"/>
</dbReference>
<dbReference type="InterPro" id="IPR008271">
    <property type="entry name" value="Ser/Thr_kinase_AS"/>
</dbReference>
<dbReference type="InterPro" id="IPR001245">
    <property type="entry name" value="Ser-Thr/Tyr_kinase_cat_dom"/>
</dbReference>
<organism evidence="22 23">
    <name type="scientific">Acacia crassicarpa</name>
    <name type="common">northern wattle</name>
    <dbReference type="NCBI Taxonomy" id="499986"/>
    <lineage>
        <taxon>Eukaryota</taxon>
        <taxon>Viridiplantae</taxon>
        <taxon>Streptophyta</taxon>
        <taxon>Embryophyta</taxon>
        <taxon>Tracheophyta</taxon>
        <taxon>Spermatophyta</taxon>
        <taxon>Magnoliopsida</taxon>
        <taxon>eudicotyledons</taxon>
        <taxon>Gunneridae</taxon>
        <taxon>Pentapetalae</taxon>
        <taxon>rosids</taxon>
        <taxon>fabids</taxon>
        <taxon>Fabales</taxon>
        <taxon>Fabaceae</taxon>
        <taxon>Caesalpinioideae</taxon>
        <taxon>mimosoid clade</taxon>
        <taxon>Acacieae</taxon>
        <taxon>Acacia</taxon>
    </lineage>
</organism>